<dbReference type="NCBIfam" id="TIGR01615">
    <property type="entry name" value="A_thal_3542"/>
    <property type="match status" value="1"/>
</dbReference>
<keyword evidence="2" id="KW-1185">Reference proteome</keyword>
<evidence type="ECO:0008006" key="3">
    <source>
        <dbReference type="Google" id="ProtNLM"/>
    </source>
</evidence>
<organism evidence="1 2">
    <name type="scientific">Vicia faba</name>
    <name type="common">Broad bean</name>
    <name type="synonym">Faba vulgaris</name>
    <dbReference type="NCBI Taxonomy" id="3906"/>
    <lineage>
        <taxon>Eukaryota</taxon>
        <taxon>Viridiplantae</taxon>
        <taxon>Streptophyta</taxon>
        <taxon>Embryophyta</taxon>
        <taxon>Tracheophyta</taxon>
        <taxon>Spermatophyta</taxon>
        <taxon>Magnoliopsida</taxon>
        <taxon>eudicotyledons</taxon>
        <taxon>Gunneridae</taxon>
        <taxon>Pentapetalae</taxon>
        <taxon>rosids</taxon>
        <taxon>fabids</taxon>
        <taxon>Fabales</taxon>
        <taxon>Fabaceae</taxon>
        <taxon>Papilionoideae</taxon>
        <taxon>50 kb inversion clade</taxon>
        <taxon>NPAAA clade</taxon>
        <taxon>Hologalegina</taxon>
        <taxon>IRL clade</taxon>
        <taxon>Fabeae</taxon>
        <taxon>Vicia</taxon>
    </lineage>
</organism>
<protein>
    <recommendedName>
        <fullName evidence="3">DUF506 family protein</fullName>
    </recommendedName>
</protein>
<dbReference type="EMBL" id="OX451741">
    <property type="protein sequence ID" value="CAI8619112.1"/>
    <property type="molecule type" value="Genomic_DNA"/>
</dbReference>
<evidence type="ECO:0000313" key="2">
    <source>
        <dbReference type="Proteomes" id="UP001157006"/>
    </source>
</evidence>
<sequence length="260" mass="29555">MASLEEDELVQMVHDFIESDHSPNSPTSFIASSNHHHPLHNRTQLFVLQDVLRSDTGLEEAKVMKYVMKLMRGRHGSEKTTVLSRWIVKRMRKDCFNASLYQTSWSTSLGCPAGEYEYIEVMIEDENNIDGDPMRLIIDIDFRSQFELARPTEYYRELTDSLPIIYVGTQNKLCKIISLLCSAAKQSLRDKGLHIPPWRTTTYMQSKWLSECRKEPNPVGNGVGIGDNSIVGNSKRVKKSDLGGESGLSSQFSNMRINCC</sequence>
<name>A0AAV1BE48_VICFA</name>
<dbReference type="Pfam" id="PF04720">
    <property type="entry name" value="PDDEXK_6"/>
    <property type="match status" value="1"/>
</dbReference>
<accession>A0AAV1BE48</accession>
<dbReference type="AlphaFoldDB" id="A0AAV1BE48"/>
<dbReference type="PANTHER" id="PTHR31579">
    <property type="entry name" value="OS03G0796600 PROTEIN"/>
    <property type="match status" value="1"/>
</dbReference>
<reference evidence="1 2" key="1">
    <citation type="submission" date="2023-01" db="EMBL/GenBank/DDBJ databases">
        <authorList>
            <person name="Kreplak J."/>
        </authorList>
    </citation>
    <scope>NUCLEOTIDE SEQUENCE [LARGE SCALE GENOMIC DNA]</scope>
</reference>
<dbReference type="Proteomes" id="UP001157006">
    <property type="component" value="Chromosome 6"/>
</dbReference>
<gene>
    <name evidence="1" type="ORF">VFH_VI155200</name>
</gene>
<evidence type="ECO:0000313" key="1">
    <source>
        <dbReference type="EMBL" id="CAI8619112.1"/>
    </source>
</evidence>
<dbReference type="PANTHER" id="PTHR31579:SF34">
    <property type="entry name" value="T14N5.3 PROTEIN"/>
    <property type="match status" value="1"/>
</dbReference>
<dbReference type="InterPro" id="IPR006502">
    <property type="entry name" value="PDDEXK-like"/>
</dbReference>
<proteinExistence type="predicted"/>